<protein>
    <submittedName>
        <fullName evidence="5">19632_t:CDS:1</fullName>
    </submittedName>
</protein>
<feature type="region of interest" description="Disordered" evidence="4">
    <location>
        <begin position="201"/>
        <end position="224"/>
    </location>
</feature>
<proteinExistence type="inferred from homology"/>
<dbReference type="Proteomes" id="UP000789759">
    <property type="component" value="Unassembled WGS sequence"/>
</dbReference>
<feature type="compositionally biased region" description="Acidic residues" evidence="4">
    <location>
        <begin position="206"/>
        <end position="215"/>
    </location>
</feature>
<gene>
    <name evidence="5" type="ORF">CPELLU_LOCUS14933</name>
</gene>
<feature type="region of interest" description="Disordered" evidence="4">
    <location>
        <begin position="1"/>
        <end position="29"/>
    </location>
</feature>
<dbReference type="OrthoDB" id="5377312at2759"/>
<keyword evidence="6" id="KW-1185">Reference proteome</keyword>
<evidence type="ECO:0000256" key="1">
    <source>
        <dbReference type="ARBA" id="ARBA00004123"/>
    </source>
</evidence>
<dbReference type="AlphaFoldDB" id="A0A9N9IYX1"/>
<evidence type="ECO:0000256" key="3">
    <source>
        <dbReference type="ARBA" id="ARBA00023242"/>
    </source>
</evidence>
<evidence type="ECO:0000313" key="5">
    <source>
        <dbReference type="EMBL" id="CAG8754604.1"/>
    </source>
</evidence>
<organism evidence="5 6">
    <name type="scientific">Cetraspora pellucida</name>
    <dbReference type="NCBI Taxonomy" id="1433469"/>
    <lineage>
        <taxon>Eukaryota</taxon>
        <taxon>Fungi</taxon>
        <taxon>Fungi incertae sedis</taxon>
        <taxon>Mucoromycota</taxon>
        <taxon>Glomeromycotina</taxon>
        <taxon>Glomeromycetes</taxon>
        <taxon>Diversisporales</taxon>
        <taxon>Gigasporaceae</taxon>
        <taxon>Cetraspora</taxon>
    </lineage>
</organism>
<dbReference type="Pfam" id="PF11705">
    <property type="entry name" value="RNA_pol_3_Rpc31"/>
    <property type="match status" value="1"/>
</dbReference>
<dbReference type="EMBL" id="CAJVQA010018535">
    <property type="protein sequence ID" value="CAG8754604.1"/>
    <property type="molecule type" value="Genomic_DNA"/>
</dbReference>
<accession>A0A9N9IYX1</accession>
<dbReference type="InterPro" id="IPR024661">
    <property type="entry name" value="RNA_pol_III_Rpc31"/>
</dbReference>
<evidence type="ECO:0000313" key="6">
    <source>
        <dbReference type="Proteomes" id="UP000789759"/>
    </source>
</evidence>
<comment type="subcellular location">
    <subcellularLocation>
        <location evidence="1">Nucleus</location>
    </subcellularLocation>
</comment>
<keyword evidence="3" id="KW-0539">Nucleus</keyword>
<comment type="similarity">
    <text evidence="2">Belongs to the eukaryotic RPC7 RNA polymerase subunit family.</text>
</comment>
<comment type="caution">
    <text evidence="5">The sequence shown here is derived from an EMBL/GenBank/DDBJ whole genome shotgun (WGS) entry which is preliminary data.</text>
</comment>
<evidence type="ECO:0000256" key="4">
    <source>
        <dbReference type="SAM" id="MobiDB-lite"/>
    </source>
</evidence>
<dbReference type="GO" id="GO:0005634">
    <property type="term" value="C:nucleus"/>
    <property type="evidence" value="ECO:0007669"/>
    <property type="project" value="UniProtKB-SubCell"/>
</dbReference>
<sequence length="224" mass="25120">MSGRGFRGGRGIKRRGFSTRGGASDFGRRGFTNELRATLQKDLIDESSKGLEFEDPVGPTDNEQLTLYALIGYKAALKDSAFYISAPPPPTDIQRYSDQFKKKKTPHSLRDIKTDIAFFPEELHCVKDESLASIISTNIDSQKRATFDLDQTFGDLLAQEDKEQTKKQDAVVENEFEKYTDMDQFLQEEDELADATDYVENYFDNGEGDDLDDDGGGGGEAYFD</sequence>
<name>A0A9N9IYX1_9GLOM</name>
<evidence type="ECO:0000256" key="2">
    <source>
        <dbReference type="ARBA" id="ARBA00008352"/>
    </source>
</evidence>
<reference evidence="5" key="1">
    <citation type="submission" date="2021-06" db="EMBL/GenBank/DDBJ databases">
        <authorList>
            <person name="Kallberg Y."/>
            <person name="Tangrot J."/>
            <person name="Rosling A."/>
        </authorList>
    </citation>
    <scope>NUCLEOTIDE SEQUENCE</scope>
    <source>
        <strain evidence="5">FL966</strain>
    </source>
</reference>
<dbReference type="GO" id="GO:0006383">
    <property type="term" value="P:transcription by RNA polymerase III"/>
    <property type="evidence" value="ECO:0007669"/>
    <property type="project" value="InterPro"/>
</dbReference>